<organism evidence="11 12">
    <name type="scientific">Ladona fulva</name>
    <name type="common">Scarce chaser dragonfly</name>
    <name type="synonym">Libellula fulva</name>
    <dbReference type="NCBI Taxonomy" id="123851"/>
    <lineage>
        <taxon>Eukaryota</taxon>
        <taxon>Metazoa</taxon>
        <taxon>Ecdysozoa</taxon>
        <taxon>Arthropoda</taxon>
        <taxon>Hexapoda</taxon>
        <taxon>Insecta</taxon>
        <taxon>Pterygota</taxon>
        <taxon>Palaeoptera</taxon>
        <taxon>Odonata</taxon>
        <taxon>Epiprocta</taxon>
        <taxon>Anisoptera</taxon>
        <taxon>Libelluloidea</taxon>
        <taxon>Libellulidae</taxon>
        <taxon>Ladona</taxon>
    </lineage>
</organism>
<dbReference type="Proteomes" id="UP000792457">
    <property type="component" value="Unassembled WGS sequence"/>
</dbReference>
<dbReference type="AlphaFoldDB" id="A0A8K0K1K2"/>
<evidence type="ECO:0000256" key="1">
    <source>
        <dbReference type="ARBA" id="ARBA00004572"/>
    </source>
</evidence>
<gene>
    <name evidence="11" type="ORF">J437_LFUL005084</name>
</gene>
<evidence type="ECO:0000313" key="12">
    <source>
        <dbReference type="Proteomes" id="UP000792457"/>
    </source>
</evidence>
<dbReference type="GO" id="GO:0016031">
    <property type="term" value="P:tRNA import into mitochondrion"/>
    <property type="evidence" value="ECO:0007669"/>
    <property type="project" value="TreeGrafter"/>
</dbReference>
<reference evidence="11" key="2">
    <citation type="submission" date="2017-10" db="EMBL/GenBank/DDBJ databases">
        <title>Ladona fulva Genome sequencing and assembly.</title>
        <authorList>
            <person name="Murali S."/>
            <person name="Richards S."/>
            <person name="Bandaranaike D."/>
            <person name="Bellair M."/>
            <person name="Blankenburg K."/>
            <person name="Chao H."/>
            <person name="Dinh H."/>
            <person name="Doddapaneni H."/>
            <person name="Dugan-Rocha S."/>
            <person name="Elkadiri S."/>
            <person name="Gnanaolivu R."/>
            <person name="Hernandez B."/>
            <person name="Skinner E."/>
            <person name="Javaid M."/>
            <person name="Lee S."/>
            <person name="Li M."/>
            <person name="Ming W."/>
            <person name="Munidasa M."/>
            <person name="Muniz J."/>
            <person name="Nguyen L."/>
            <person name="Hughes D."/>
            <person name="Osuji N."/>
            <person name="Pu L.-L."/>
            <person name="Puazo M."/>
            <person name="Qu C."/>
            <person name="Quiroz J."/>
            <person name="Raj R."/>
            <person name="Weissenberger G."/>
            <person name="Xin Y."/>
            <person name="Zou X."/>
            <person name="Han Y."/>
            <person name="Worley K."/>
            <person name="Muzny D."/>
            <person name="Gibbs R."/>
        </authorList>
    </citation>
    <scope>NUCLEOTIDE SEQUENCE</scope>
    <source>
        <strain evidence="11">Sampled in the wild</strain>
    </source>
</reference>
<keyword evidence="12" id="KW-1185">Reference proteome</keyword>
<dbReference type="GO" id="GO:0030943">
    <property type="term" value="F:mitochondrion targeting sequence binding"/>
    <property type="evidence" value="ECO:0007669"/>
    <property type="project" value="TreeGrafter"/>
</dbReference>
<name>A0A8K0K1K2_LADFU</name>
<keyword evidence="8" id="KW-0496">Mitochondrion</keyword>
<dbReference type="Pfam" id="PF02064">
    <property type="entry name" value="MAS20"/>
    <property type="match status" value="1"/>
</dbReference>
<evidence type="ECO:0000256" key="10">
    <source>
        <dbReference type="SAM" id="Phobius"/>
    </source>
</evidence>
<dbReference type="PRINTS" id="PR00351">
    <property type="entry name" value="OM20RECEPTOR"/>
</dbReference>
<dbReference type="PANTHER" id="PTHR12430:SF0">
    <property type="entry name" value="TRANSLOCASE OF OUTER MITOCHONDRIAL MEMBRANE 20"/>
    <property type="match status" value="1"/>
</dbReference>
<evidence type="ECO:0000256" key="2">
    <source>
        <dbReference type="ARBA" id="ARBA00005792"/>
    </source>
</evidence>
<evidence type="ECO:0000256" key="3">
    <source>
        <dbReference type="ARBA" id="ARBA00022448"/>
    </source>
</evidence>
<proteinExistence type="inferred from homology"/>
<evidence type="ECO:0000256" key="6">
    <source>
        <dbReference type="ARBA" id="ARBA00022927"/>
    </source>
</evidence>
<comment type="subcellular location">
    <subcellularLocation>
        <location evidence="1">Mitochondrion outer membrane</location>
        <topology evidence="1">Single-pass membrane protein</topology>
    </subcellularLocation>
</comment>
<dbReference type="OrthoDB" id="2154253at2759"/>
<evidence type="ECO:0000256" key="5">
    <source>
        <dbReference type="ARBA" id="ARBA00022787"/>
    </source>
</evidence>
<evidence type="ECO:0000256" key="7">
    <source>
        <dbReference type="ARBA" id="ARBA00022989"/>
    </source>
</evidence>
<keyword evidence="9 10" id="KW-0472">Membrane</keyword>
<dbReference type="InterPro" id="IPR023392">
    <property type="entry name" value="Tom20_dom_sf"/>
</dbReference>
<dbReference type="GO" id="GO:0006605">
    <property type="term" value="P:protein targeting"/>
    <property type="evidence" value="ECO:0007669"/>
    <property type="project" value="InterPro"/>
</dbReference>
<dbReference type="PRINTS" id="PR01989">
    <property type="entry name" value="EUOM20RECPTR"/>
</dbReference>
<dbReference type="PANTHER" id="PTHR12430">
    <property type="entry name" value="MITOCHONDRIAL IMPORT RECEPTOR SUBUNIT TOM20"/>
    <property type="match status" value="1"/>
</dbReference>
<keyword evidence="4 10" id="KW-0812">Transmembrane</keyword>
<dbReference type="SUPFAM" id="SSF47157">
    <property type="entry name" value="Mitochondrial import receptor subunit Tom20"/>
    <property type="match status" value="1"/>
</dbReference>
<dbReference type="GO" id="GO:0005742">
    <property type="term" value="C:mitochondrial outer membrane translocase complex"/>
    <property type="evidence" value="ECO:0007669"/>
    <property type="project" value="InterPro"/>
</dbReference>
<dbReference type="GO" id="GO:0006886">
    <property type="term" value="P:intracellular protein transport"/>
    <property type="evidence" value="ECO:0007669"/>
    <property type="project" value="InterPro"/>
</dbReference>
<dbReference type="Gene3D" id="1.20.960.10">
    <property type="entry name" value="Mitochondrial outer membrane translocase complex, subunit Tom20 domain"/>
    <property type="match status" value="1"/>
</dbReference>
<dbReference type="InterPro" id="IPR002056">
    <property type="entry name" value="MAS20"/>
</dbReference>
<dbReference type="GO" id="GO:0030150">
    <property type="term" value="P:protein import into mitochondrial matrix"/>
    <property type="evidence" value="ECO:0007669"/>
    <property type="project" value="TreeGrafter"/>
</dbReference>
<dbReference type="EMBL" id="KZ308190">
    <property type="protein sequence ID" value="KAG8224278.1"/>
    <property type="molecule type" value="Genomic_DNA"/>
</dbReference>
<dbReference type="GO" id="GO:0008320">
    <property type="term" value="F:protein transmembrane transporter activity"/>
    <property type="evidence" value="ECO:0007669"/>
    <property type="project" value="TreeGrafter"/>
</dbReference>
<keyword evidence="5" id="KW-1000">Mitochondrion outer membrane</keyword>
<keyword evidence="3" id="KW-0813">Transport</keyword>
<evidence type="ECO:0000256" key="4">
    <source>
        <dbReference type="ARBA" id="ARBA00022692"/>
    </source>
</evidence>
<comment type="similarity">
    <text evidence="2">Belongs to the Tom20 family.</text>
</comment>
<protein>
    <recommendedName>
        <fullName evidence="13">Mitochondrial import receptor subunit TOM20-like protein</fullName>
    </recommendedName>
</protein>
<accession>A0A8K0K1K2</accession>
<dbReference type="InterPro" id="IPR022422">
    <property type="entry name" value="MAS20_rcpt_metazoan"/>
</dbReference>
<evidence type="ECO:0008006" key="13">
    <source>
        <dbReference type="Google" id="ProtNLM"/>
    </source>
</evidence>
<evidence type="ECO:0000256" key="9">
    <source>
        <dbReference type="ARBA" id="ARBA00023136"/>
    </source>
</evidence>
<sequence>MIEFVQNKVNYDMALSTKTALGIAAGLCGSLFLGYCVYFDQKRRSDPNFKRKLKNKRKQQKLNKGPSTRIPDLTDAAAVQEFFLQEVHLGEEELTRGNVESGVEHLCAAVAVCGQPQQLLRVLQQTMPRHVFCLLLERLPSFGQRIIAQGKQPQILLDEDELE</sequence>
<feature type="transmembrane region" description="Helical" evidence="10">
    <location>
        <begin position="20"/>
        <end position="39"/>
    </location>
</feature>
<keyword evidence="7 10" id="KW-1133">Transmembrane helix</keyword>
<reference evidence="11" key="1">
    <citation type="submission" date="2013-04" db="EMBL/GenBank/DDBJ databases">
        <authorList>
            <person name="Qu J."/>
            <person name="Murali S.C."/>
            <person name="Bandaranaike D."/>
            <person name="Bellair M."/>
            <person name="Blankenburg K."/>
            <person name="Chao H."/>
            <person name="Dinh H."/>
            <person name="Doddapaneni H."/>
            <person name="Downs B."/>
            <person name="Dugan-Rocha S."/>
            <person name="Elkadiri S."/>
            <person name="Gnanaolivu R.D."/>
            <person name="Hernandez B."/>
            <person name="Javaid M."/>
            <person name="Jayaseelan J.C."/>
            <person name="Lee S."/>
            <person name="Li M."/>
            <person name="Ming W."/>
            <person name="Munidasa M."/>
            <person name="Muniz J."/>
            <person name="Nguyen L."/>
            <person name="Ongeri F."/>
            <person name="Osuji N."/>
            <person name="Pu L.-L."/>
            <person name="Puazo M."/>
            <person name="Qu C."/>
            <person name="Quiroz J."/>
            <person name="Raj R."/>
            <person name="Weissenberger G."/>
            <person name="Xin Y."/>
            <person name="Zou X."/>
            <person name="Han Y."/>
            <person name="Richards S."/>
            <person name="Worley K."/>
            <person name="Muzny D."/>
            <person name="Gibbs R."/>
        </authorList>
    </citation>
    <scope>NUCLEOTIDE SEQUENCE</scope>
    <source>
        <strain evidence="11">Sampled in the wild</strain>
    </source>
</reference>
<comment type="caution">
    <text evidence="11">The sequence shown here is derived from an EMBL/GenBank/DDBJ whole genome shotgun (WGS) entry which is preliminary data.</text>
</comment>
<evidence type="ECO:0000256" key="8">
    <source>
        <dbReference type="ARBA" id="ARBA00023128"/>
    </source>
</evidence>
<evidence type="ECO:0000313" key="11">
    <source>
        <dbReference type="EMBL" id="KAG8224278.1"/>
    </source>
</evidence>
<keyword evidence="6" id="KW-0653">Protein transport</keyword>